<dbReference type="PANTHER" id="PTHR14196:SF0">
    <property type="entry name" value="PROTEIN BOWEL"/>
    <property type="match status" value="1"/>
</dbReference>
<accession>A0ABM1THR2</accession>
<keyword evidence="12" id="KW-1185">Reference proteome</keyword>
<keyword evidence="6" id="KW-0805">Transcription regulation</keyword>
<protein>
    <submittedName>
        <fullName evidence="13">Zinc finger protein 470-like</fullName>
    </submittedName>
</protein>
<reference evidence="13" key="1">
    <citation type="submission" date="2025-08" db="UniProtKB">
        <authorList>
            <consortium name="RefSeq"/>
        </authorList>
    </citation>
    <scope>IDENTIFICATION</scope>
    <source>
        <tissue evidence="13">Muscle</tissue>
    </source>
</reference>
<evidence type="ECO:0000313" key="12">
    <source>
        <dbReference type="Proteomes" id="UP000694941"/>
    </source>
</evidence>
<dbReference type="Proteomes" id="UP000694941">
    <property type="component" value="Unplaced"/>
</dbReference>
<keyword evidence="3" id="KW-0677">Repeat</keyword>
<evidence type="ECO:0000256" key="6">
    <source>
        <dbReference type="ARBA" id="ARBA00023015"/>
    </source>
</evidence>
<dbReference type="PROSITE" id="PS00028">
    <property type="entry name" value="ZINC_FINGER_C2H2_1"/>
    <property type="match status" value="5"/>
</dbReference>
<evidence type="ECO:0000256" key="10">
    <source>
        <dbReference type="SAM" id="SignalP"/>
    </source>
</evidence>
<feature type="domain" description="C2H2-type" evidence="11">
    <location>
        <begin position="303"/>
        <end position="330"/>
    </location>
</feature>
<dbReference type="Gene3D" id="3.30.160.60">
    <property type="entry name" value="Classic Zinc Finger"/>
    <property type="match status" value="5"/>
</dbReference>
<keyword evidence="4 9" id="KW-0863">Zinc-finger</keyword>
<feature type="domain" description="C2H2-type" evidence="11">
    <location>
        <begin position="359"/>
        <end position="386"/>
    </location>
</feature>
<feature type="domain" description="C2H2-type" evidence="11">
    <location>
        <begin position="387"/>
        <end position="414"/>
    </location>
</feature>
<feature type="domain" description="C2H2-type" evidence="11">
    <location>
        <begin position="275"/>
        <end position="302"/>
    </location>
</feature>
<keyword evidence="7" id="KW-0804">Transcription</keyword>
<sequence length="451" mass="51842">MILGFFIRLLTFFFLIFLSPDVVRQKTPSATSIKFPTAERNKVPSSVALTLNLFSSFSWYYNSIIFPNLKQDFSKLLMCSSTMHALPHLIYPRPQMPLVPLPFLPAYAMVGCGNHFRTYPFLFAAHSSGQTPVKLDFVKDLEIASIRTENFSHKLIHIDARPMVSNISNTMKQKASKFDFSRLAESATTKDDEIDSKEATRSQKTTDVDEIVTKGLIRSHRQRGIPTTASFPFTSGHSFPIITPFYSIGPVEFEAEIFEQKDSRGRGSSKPKKEFICKYCQRHFTKSYNLLIHERTHTDERPYSCDICHKAFRRQDHLRDHRYIHSKDKPFKCTECGKGFCQSRTLAVHRILHMEDSPHKCPTCGRNFNQRSNLKTHLLTHTDIKPYNCGSCSKVFRRNCDLRRHILTHTLDIPDQTENTHHSPLSCSVPDTDILSGKLDSYMHDILDVEN</sequence>
<dbReference type="PROSITE" id="PS50157">
    <property type="entry name" value="ZINC_FINGER_C2H2_2"/>
    <property type="match status" value="5"/>
</dbReference>
<evidence type="ECO:0000256" key="3">
    <source>
        <dbReference type="ARBA" id="ARBA00022737"/>
    </source>
</evidence>
<evidence type="ECO:0000259" key="11">
    <source>
        <dbReference type="PROSITE" id="PS50157"/>
    </source>
</evidence>
<keyword evidence="5" id="KW-0862">Zinc</keyword>
<dbReference type="InterPro" id="IPR013087">
    <property type="entry name" value="Znf_C2H2_type"/>
</dbReference>
<dbReference type="InterPro" id="IPR050717">
    <property type="entry name" value="C2H2-ZF_Transcription_Reg"/>
</dbReference>
<keyword evidence="10" id="KW-0732">Signal</keyword>
<feature type="domain" description="C2H2-type" evidence="11">
    <location>
        <begin position="331"/>
        <end position="358"/>
    </location>
</feature>
<dbReference type="Pfam" id="PF00096">
    <property type="entry name" value="zf-C2H2"/>
    <property type="match status" value="5"/>
</dbReference>
<dbReference type="SMART" id="SM00355">
    <property type="entry name" value="ZnF_C2H2"/>
    <property type="match status" value="5"/>
</dbReference>
<keyword evidence="8" id="KW-0539">Nucleus</keyword>
<dbReference type="RefSeq" id="XP_022255418.1">
    <property type="nucleotide sequence ID" value="XM_022399710.1"/>
</dbReference>
<keyword evidence="2" id="KW-0479">Metal-binding</keyword>
<gene>
    <name evidence="13" type="primary">LOC106471094</name>
</gene>
<dbReference type="GeneID" id="106471094"/>
<evidence type="ECO:0000256" key="5">
    <source>
        <dbReference type="ARBA" id="ARBA00022833"/>
    </source>
</evidence>
<comment type="subcellular location">
    <subcellularLocation>
        <location evidence="1">Nucleus</location>
    </subcellularLocation>
</comment>
<feature type="chain" id="PRO_5047236758" evidence="10">
    <location>
        <begin position="26"/>
        <end position="451"/>
    </location>
</feature>
<organism evidence="12 13">
    <name type="scientific">Limulus polyphemus</name>
    <name type="common">Atlantic horseshoe crab</name>
    <dbReference type="NCBI Taxonomy" id="6850"/>
    <lineage>
        <taxon>Eukaryota</taxon>
        <taxon>Metazoa</taxon>
        <taxon>Ecdysozoa</taxon>
        <taxon>Arthropoda</taxon>
        <taxon>Chelicerata</taxon>
        <taxon>Merostomata</taxon>
        <taxon>Xiphosura</taxon>
        <taxon>Limulidae</taxon>
        <taxon>Limulus</taxon>
    </lineage>
</organism>
<feature type="signal peptide" evidence="10">
    <location>
        <begin position="1"/>
        <end position="25"/>
    </location>
</feature>
<evidence type="ECO:0000256" key="7">
    <source>
        <dbReference type="ARBA" id="ARBA00023163"/>
    </source>
</evidence>
<dbReference type="InterPro" id="IPR036236">
    <property type="entry name" value="Znf_C2H2_sf"/>
</dbReference>
<name>A0ABM1THR2_LIMPO</name>
<evidence type="ECO:0000256" key="1">
    <source>
        <dbReference type="ARBA" id="ARBA00004123"/>
    </source>
</evidence>
<evidence type="ECO:0000313" key="13">
    <source>
        <dbReference type="RefSeq" id="XP_022255418.1"/>
    </source>
</evidence>
<evidence type="ECO:0000256" key="2">
    <source>
        <dbReference type="ARBA" id="ARBA00022723"/>
    </source>
</evidence>
<evidence type="ECO:0000256" key="9">
    <source>
        <dbReference type="PROSITE-ProRule" id="PRU00042"/>
    </source>
</evidence>
<dbReference type="PANTHER" id="PTHR14196">
    <property type="entry name" value="ODD-SKIPPED - RELATED"/>
    <property type="match status" value="1"/>
</dbReference>
<proteinExistence type="predicted"/>
<dbReference type="SUPFAM" id="SSF57667">
    <property type="entry name" value="beta-beta-alpha zinc fingers"/>
    <property type="match status" value="3"/>
</dbReference>
<evidence type="ECO:0000256" key="4">
    <source>
        <dbReference type="ARBA" id="ARBA00022771"/>
    </source>
</evidence>
<evidence type="ECO:0000256" key="8">
    <source>
        <dbReference type="ARBA" id="ARBA00023242"/>
    </source>
</evidence>